<name>A0ABW4MIQ9_9BACI</name>
<keyword evidence="4" id="KW-1185">Reference proteome</keyword>
<dbReference type="NCBIfam" id="NF007197">
    <property type="entry name" value="PRK09618.1"/>
    <property type="match status" value="1"/>
</dbReference>
<keyword evidence="3" id="KW-0282">Flagellum</keyword>
<gene>
    <name evidence="3" type="primary">flgD</name>
    <name evidence="3" type="ORF">ACFSFW_04390</name>
</gene>
<evidence type="ECO:0000313" key="4">
    <source>
        <dbReference type="Proteomes" id="UP001597227"/>
    </source>
</evidence>
<dbReference type="Pfam" id="PF03963">
    <property type="entry name" value="FlgD"/>
    <property type="match status" value="1"/>
</dbReference>
<proteinExistence type="inferred from homology"/>
<protein>
    <submittedName>
        <fullName evidence="3">Flagellar hook assembly protein FlgD</fullName>
    </submittedName>
</protein>
<comment type="caution">
    <text evidence="3">The sequence shown here is derived from an EMBL/GenBank/DDBJ whole genome shotgun (WGS) entry which is preliminary data.</text>
</comment>
<keyword evidence="2" id="KW-1005">Bacterial flagellum biogenesis</keyword>
<evidence type="ECO:0000313" key="3">
    <source>
        <dbReference type="EMBL" id="MFD1777897.1"/>
    </source>
</evidence>
<sequence length="155" mass="17582">MNVTTKIDSSLYLSNLKQERKTGNDILGKDDFLKILMTQLQNQDPMNPMEDKDFIAQMATFTSLEQMTNMNSTLEKFVTSQKGEQLLKYSSMIGKEVEYSFKTEDENGNEIINKGQGIVTSVSQKSGYIELELKGGTKIYSDEILKVKEPSNEEE</sequence>
<accession>A0ABW4MIQ9</accession>
<comment type="similarity">
    <text evidence="1">Belongs to the FlgD family.</text>
</comment>
<dbReference type="Proteomes" id="UP001597227">
    <property type="component" value="Unassembled WGS sequence"/>
</dbReference>
<evidence type="ECO:0000256" key="1">
    <source>
        <dbReference type="ARBA" id="ARBA00010577"/>
    </source>
</evidence>
<dbReference type="InterPro" id="IPR005648">
    <property type="entry name" value="FlgD"/>
</dbReference>
<keyword evidence="3" id="KW-0969">Cilium</keyword>
<dbReference type="RefSeq" id="WP_388035516.1">
    <property type="nucleotide sequence ID" value="NZ_JBHUEK010000007.1"/>
</dbReference>
<dbReference type="EMBL" id="JBHUEK010000007">
    <property type="protein sequence ID" value="MFD1777897.1"/>
    <property type="molecule type" value="Genomic_DNA"/>
</dbReference>
<reference evidence="4" key="1">
    <citation type="journal article" date="2019" name="Int. J. Syst. Evol. Microbiol.">
        <title>The Global Catalogue of Microorganisms (GCM) 10K type strain sequencing project: providing services to taxonomists for standard genome sequencing and annotation.</title>
        <authorList>
            <consortium name="The Broad Institute Genomics Platform"/>
            <consortium name="The Broad Institute Genome Sequencing Center for Infectious Disease"/>
            <person name="Wu L."/>
            <person name="Ma J."/>
        </authorList>
    </citation>
    <scope>NUCLEOTIDE SEQUENCE [LARGE SCALE GENOMIC DNA]</scope>
    <source>
        <strain evidence="4">CCUG 15531</strain>
    </source>
</reference>
<organism evidence="3 4">
    <name type="scientific">Fredinandcohnia salidurans</name>
    <dbReference type="NCBI Taxonomy" id="2595041"/>
    <lineage>
        <taxon>Bacteria</taxon>
        <taxon>Bacillati</taxon>
        <taxon>Bacillota</taxon>
        <taxon>Bacilli</taxon>
        <taxon>Bacillales</taxon>
        <taxon>Bacillaceae</taxon>
        <taxon>Fredinandcohnia</taxon>
    </lineage>
</organism>
<evidence type="ECO:0000256" key="2">
    <source>
        <dbReference type="ARBA" id="ARBA00022795"/>
    </source>
</evidence>
<keyword evidence="3" id="KW-0966">Cell projection</keyword>